<gene>
    <name evidence="1" type="ORF">RWH45_10640</name>
</gene>
<comment type="caution">
    <text evidence="1">The sequence shown here is derived from an EMBL/GenBank/DDBJ whole genome shotgun (WGS) entry which is preliminary data.</text>
</comment>
<evidence type="ECO:0000313" key="1">
    <source>
        <dbReference type="EMBL" id="MDU0367675.1"/>
    </source>
</evidence>
<evidence type="ECO:0000313" key="2">
    <source>
        <dbReference type="Proteomes" id="UP001263371"/>
    </source>
</evidence>
<dbReference type="RefSeq" id="WP_315994874.1">
    <property type="nucleotide sequence ID" value="NZ_JAWDIS010000002.1"/>
</dbReference>
<proteinExistence type="predicted"/>
<accession>A0ABU3T8H1</accession>
<name>A0ABU3T8H1_9MICO</name>
<keyword evidence="2" id="KW-1185">Reference proteome</keyword>
<sequence length="169" mass="18939">MRIDVLKSRELMATIYAVRSVDKTLQKQIRQQTKSVAAPEWTKALAERADTRLEHRVIVGTAVVTVSNQNVRVQAAGKGRALRGGLQPKRDYNAVEFGANTGKTTYQRRSQKGGTHRVTRMVNTGLKPHAGKRGYVFWPAAREMVPRMGRLWVQTTVRTIANALEGKQE</sequence>
<evidence type="ECO:0008006" key="3">
    <source>
        <dbReference type="Google" id="ProtNLM"/>
    </source>
</evidence>
<organism evidence="1 2">
    <name type="scientific">Microbacterium galbum</name>
    <dbReference type="NCBI Taxonomy" id="3075994"/>
    <lineage>
        <taxon>Bacteria</taxon>
        <taxon>Bacillati</taxon>
        <taxon>Actinomycetota</taxon>
        <taxon>Actinomycetes</taxon>
        <taxon>Micrococcales</taxon>
        <taxon>Microbacteriaceae</taxon>
        <taxon>Microbacterium</taxon>
    </lineage>
</organism>
<dbReference type="Proteomes" id="UP001263371">
    <property type="component" value="Unassembled WGS sequence"/>
</dbReference>
<dbReference type="EMBL" id="JAWDIS010000002">
    <property type="protein sequence ID" value="MDU0367675.1"/>
    <property type="molecule type" value="Genomic_DNA"/>
</dbReference>
<protein>
    <recommendedName>
        <fullName evidence="3">HK97 gp10 family phage protein</fullName>
    </recommendedName>
</protein>
<reference evidence="1 2" key="1">
    <citation type="submission" date="2023-09" db="EMBL/GenBank/DDBJ databases">
        <title>Microbacterium fusihabitans sp. nov., Microbacterium phycihabitans sp. nov., and Microbacterium cervinum sp. nov., isolated from dried seaweeds of beach.</title>
        <authorList>
            <person name="Lee S.D."/>
        </authorList>
    </citation>
    <scope>NUCLEOTIDE SEQUENCE [LARGE SCALE GENOMIC DNA]</scope>
    <source>
        <strain evidence="1 2">KSW4-17</strain>
    </source>
</reference>